<dbReference type="GO" id="GO:0003677">
    <property type="term" value="F:DNA binding"/>
    <property type="evidence" value="ECO:0007669"/>
    <property type="project" value="InterPro"/>
</dbReference>
<evidence type="ECO:0000256" key="3">
    <source>
        <dbReference type="SAM" id="MobiDB-lite"/>
    </source>
</evidence>
<dbReference type="InterPro" id="IPR040663">
    <property type="entry name" value="DNA_pol_D_N"/>
</dbReference>
<dbReference type="Pfam" id="PF04042">
    <property type="entry name" value="DNA_pol_E_B"/>
    <property type="match status" value="1"/>
</dbReference>
<reference evidence="6" key="1">
    <citation type="submission" date="2022-07" db="EMBL/GenBank/DDBJ databases">
        <title>Genome Sequence of Physisporinus lineatus.</title>
        <authorList>
            <person name="Buettner E."/>
        </authorList>
    </citation>
    <scope>NUCLEOTIDE SEQUENCE</scope>
    <source>
        <strain evidence="6">VT162</strain>
    </source>
</reference>
<keyword evidence="2" id="KW-0235">DNA replication</keyword>
<dbReference type="PANTHER" id="PTHR10416">
    <property type="entry name" value="DNA POLYMERASE DELTA SUBUNIT 2"/>
    <property type="match status" value="1"/>
</dbReference>
<accession>A0AAD5V2N3</accession>
<evidence type="ECO:0000259" key="4">
    <source>
        <dbReference type="Pfam" id="PF04042"/>
    </source>
</evidence>
<protein>
    <submittedName>
        <fullName evidence="6">Uncharacterized protein</fullName>
    </submittedName>
</protein>
<evidence type="ECO:0000259" key="5">
    <source>
        <dbReference type="Pfam" id="PF18018"/>
    </source>
</evidence>
<proteinExistence type="inferred from homology"/>
<sequence>MDMPLKPNVLEDIARDHSIPAPPPKPKFCSEDDNIMLEDESGRICLVGDKLKSAGLVTGVILGALGAETKEGDFEVVDYCFAEMAHQPHHETQSMPIDVSPSDSDEWVALVSGLEVGALSPSDAQIQLLVEFLTGESGEEHDQLLSSRISRLIIAGNSFAEVVAATSGIEEEDRRTRRQAQETSTFTPHPTLHLAAYLSDIARSIPIHLLPGASDPSGTILPQRCLPRAMFGDASNYSSFSCETNPAFIHITTDPSTPSHHAKSKEASTSKSSSATGPTLNRTFLVNSGQPVDDMYKYLPTPPHTRLSMAESTLRWRHMAPTAPDTLWCHPYFSEDPFIITETPDFYIIGNQPEFKTKLVTDKARQRSSGGTSGIDEVESEKRCRVILVPNFRETGMIVLANLRTLGVKTLSFAVEGMSVG</sequence>
<dbReference type="Proteomes" id="UP001212997">
    <property type="component" value="Unassembled WGS sequence"/>
</dbReference>
<comment type="similarity">
    <text evidence="1">Belongs to the DNA polymerase delta/II small subunit family.</text>
</comment>
<feature type="region of interest" description="Disordered" evidence="3">
    <location>
        <begin position="253"/>
        <end position="281"/>
    </location>
</feature>
<evidence type="ECO:0000313" key="6">
    <source>
        <dbReference type="EMBL" id="KAJ3482782.1"/>
    </source>
</evidence>
<comment type="caution">
    <text evidence="6">The sequence shown here is derived from an EMBL/GenBank/DDBJ whole genome shotgun (WGS) entry which is preliminary data.</text>
</comment>
<evidence type="ECO:0000256" key="2">
    <source>
        <dbReference type="ARBA" id="ARBA00022705"/>
    </source>
</evidence>
<dbReference type="InterPro" id="IPR024826">
    <property type="entry name" value="DNA_pol_delta/II_ssu"/>
</dbReference>
<feature type="domain" description="DNA polymerase delta subunit OB-fold" evidence="5">
    <location>
        <begin position="1"/>
        <end position="79"/>
    </location>
</feature>
<evidence type="ECO:0000313" key="7">
    <source>
        <dbReference type="Proteomes" id="UP001212997"/>
    </source>
</evidence>
<feature type="compositionally biased region" description="Low complexity" evidence="3">
    <location>
        <begin position="267"/>
        <end position="276"/>
    </location>
</feature>
<dbReference type="Gene3D" id="3.60.21.50">
    <property type="match status" value="1"/>
</dbReference>
<organism evidence="6 7">
    <name type="scientific">Meripilus lineatus</name>
    <dbReference type="NCBI Taxonomy" id="2056292"/>
    <lineage>
        <taxon>Eukaryota</taxon>
        <taxon>Fungi</taxon>
        <taxon>Dikarya</taxon>
        <taxon>Basidiomycota</taxon>
        <taxon>Agaricomycotina</taxon>
        <taxon>Agaricomycetes</taxon>
        <taxon>Polyporales</taxon>
        <taxon>Meripilaceae</taxon>
        <taxon>Meripilus</taxon>
    </lineage>
</organism>
<dbReference type="Pfam" id="PF18018">
    <property type="entry name" value="DNA_pol_D_N"/>
    <property type="match status" value="1"/>
</dbReference>
<gene>
    <name evidence="6" type="ORF">NLI96_g6749</name>
</gene>
<dbReference type="GO" id="GO:0006271">
    <property type="term" value="P:DNA strand elongation involved in DNA replication"/>
    <property type="evidence" value="ECO:0007669"/>
    <property type="project" value="TreeGrafter"/>
</dbReference>
<dbReference type="InterPro" id="IPR007185">
    <property type="entry name" value="DNA_pol_a/d/e_bsu"/>
</dbReference>
<keyword evidence="7" id="KW-1185">Reference proteome</keyword>
<dbReference type="PANTHER" id="PTHR10416:SF0">
    <property type="entry name" value="DNA POLYMERASE DELTA SUBUNIT 2"/>
    <property type="match status" value="1"/>
</dbReference>
<dbReference type="AlphaFoldDB" id="A0AAD5V2N3"/>
<dbReference type="EMBL" id="JANAWD010000257">
    <property type="protein sequence ID" value="KAJ3482782.1"/>
    <property type="molecule type" value="Genomic_DNA"/>
</dbReference>
<feature type="domain" description="DNA polymerase alpha/delta/epsilon subunit B" evidence="4">
    <location>
        <begin position="108"/>
        <end position="356"/>
    </location>
</feature>
<evidence type="ECO:0000256" key="1">
    <source>
        <dbReference type="ARBA" id="ARBA00006035"/>
    </source>
</evidence>
<name>A0AAD5V2N3_9APHY</name>
<dbReference type="GO" id="GO:0043625">
    <property type="term" value="C:delta DNA polymerase complex"/>
    <property type="evidence" value="ECO:0007669"/>
    <property type="project" value="TreeGrafter"/>
</dbReference>